<evidence type="ECO:0000313" key="3">
    <source>
        <dbReference type="Proteomes" id="UP000295604"/>
    </source>
</evidence>
<comment type="caution">
    <text evidence="2">The sequence shown here is derived from an EMBL/GenBank/DDBJ whole genome shotgun (WGS) entry which is preliminary data.</text>
</comment>
<evidence type="ECO:0000256" key="1">
    <source>
        <dbReference type="SAM" id="MobiDB-lite"/>
    </source>
</evidence>
<dbReference type="AlphaFoldDB" id="A0A4R8TQH0"/>
<sequence>MAFSFTEGEKVRFILAEAIKTSNLDVGHLVNFLKPYNIEPNWLKMQLPTGRTMEQCITATEQMFQRPVRTPDLKRKAMGDIYEQPLKRLAAASPVEPPTQLPSLASATQSPTAHSNPMSIRRRIGTSPSPKPRAISTITEPTSTAEERQAFAGRQGPTDDAFAPTTPGSSCSGSGSSSSTGAFTGSCSCSCSAAPFPNDGESEYARLLQRLQAVARCQR</sequence>
<feature type="region of interest" description="Disordered" evidence="1">
    <location>
        <begin position="93"/>
        <end position="185"/>
    </location>
</feature>
<name>A0A4R8TQH0_9PEZI</name>
<dbReference type="Proteomes" id="UP000295604">
    <property type="component" value="Unassembled WGS sequence"/>
</dbReference>
<accession>A0A4R8TQH0</accession>
<organism evidence="2 3">
    <name type="scientific">Colletotrichum sidae</name>
    <dbReference type="NCBI Taxonomy" id="1347389"/>
    <lineage>
        <taxon>Eukaryota</taxon>
        <taxon>Fungi</taxon>
        <taxon>Dikarya</taxon>
        <taxon>Ascomycota</taxon>
        <taxon>Pezizomycotina</taxon>
        <taxon>Sordariomycetes</taxon>
        <taxon>Hypocreomycetidae</taxon>
        <taxon>Glomerellales</taxon>
        <taxon>Glomerellaceae</taxon>
        <taxon>Colletotrichum</taxon>
        <taxon>Colletotrichum orbiculare species complex</taxon>
    </lineage>
</organism>
<protein>
    <submittedName>
        <fullName evidence="2">Uncharacterized protein</fullName>
    </submittedName>
</protein>
<keyword evidence="3" id="KW-1185">Reference proteome</keyword>
<proteinExistence type="predicted"/>
<evidence type="ECO:0000313" key="2">
    <source>
        <dbReference type="EMBL" id="TEA21158.1"/>
    </source>
</evidence>
<dbReference type="EMBL" id="QAPF01000022">
    <property type="protein sequence ID" value="TEA21158.1"/>
    <property type="molecule type" value="Genomic_DNA"/>
</dbReference>
<feature type="compositionally biased region" description="Low complexity" evidence="1">
    <location>
        <begin position="163"/>
        <end position="185"/>
    </location>
</feature>
<reference evidence="2 3" key="1">
    <citation type="submission" date="2018-11" db="EMBL/GenBank/DDBJ databases">
        <title>Genome sequence and assembly of Colletotrichum sidae.</title>
        <authorList>
            <person name="Gan P."/>
            <person name="Shirasu K."/>
        </authorList>
    </citation>
    <scope>NUCLEOTIDE SEQUENCE [LARGE SCALE GENOMIC DNA]</scope>
    <source>
        <strain evidence="2 3">CBS 518.97</strain>
    </source>
</reference>
<gene>
    <name evidence="2" type="ORF">C8034_v008478</name>
</gene>
<feature type="compositionally biased region" description="Polar residues" evidence="1">
    <location>
        <begin position="101"/>
        <end position="118"/>
    </location>
</feature>